<dbReference type="InterPro" id="IPR026960">
    <property type="entry name" value="RVT-Znf"/>
</dbReference>
<dbReference type="Pfam" id="PF13966">
    <property type="entry name" value="zf-RVT"/>
    <property type="match status" value="1"/>
</dbReference>
<name>A0A392MUM2_9FABA</name>
<feature type="domain" description="Reverse transcriptase zinc-binding" evidence="1">
    <location>
        <begin position="129"/>
        <end position="211"/>
    </location>
</feature>
<dbReference type="Proteomes" id="UP000265520">
    <property type="component" value="Unassembled WGS sequence"/>
</dbReference>
<evidence type="ECO:0000313" key="3">
    <source>
        <dbReference type="Proteomes" id="UP000265520"/>
    </source>
</evidence>
<evidence type="ECO:0000313" key="2">
    <source>
        <dbReference type="EMBL" id="MCH91003.1"/>
    </source>
</evidence>
<dbReference type="PANTHER" id="PTHR36617:SF5">
    <property type="entry name" value="OS05G0421675 PROTEIN"/>
    <property type="match status" value="1"/>
</dbReference>
<organism evidence="2 3">
    <name type="scientific">Trifolium medium</name>
    <dbReference type="NCBI Taxonomy" id="97028"/>
    <lineage>
        <taxon>Eukaryota</taxon>
        <taxon>Viridiplantae</taxon>
        <taxon>Streptophyta</taxon>
        <taxon>Embryophyta</taxon>
        <taxon>Tracheophyta</taxon>
        <taxon>Spermatophyta</taxon>
        <taxon>Magnoliopsida</taxon>
        <taxon>eudicotyledons</taxon>
        <taxon>Gunneridae</taxon>
        <taxon>Pentapetalae</taxon>
        <taxon>rosids</taxon>
        <taxon>fabids</taxon>
        <taxon>Fabales</taxon>
        <taxon>Fabaceae</taxon>
        <taxon>Papilionoideae</taxon>
        <taxon>50 kb inversion clade</taxon>
        <taxon>NPAAA clade</taxon>
        <taxon>Hologalegina</taxon>
        <taxon>IRL clade</taxon>
        <taxon>Trifolieae</taxon>
        <taxon>Trifolium</taxon>
    </lineage>
</organism>
<proteinExistence type="predicted"/>
<accession>A0A392MUM2</accession>
<keyword evidence="3" id="KW-1185">Reference proteome</keyword>
<dbReference type="AlphaFoldDB" id="A0A392MUM2"/>
<reference evidence="2 3" key="1">
    <citation type="journal article" date="2018" name="Front. Plant Sci.">
        <title>Red Clover (Trifolium pratense) and Zigzag Clover (T. medium) - A Picture of Genomic Similarities and Differences.</title>
        <authorList>
            <person name="Dluhosova J."/>
            <person name="Istvanek J."/>
            <person name="Nedelnik J."/>
            <person name="Repkova J."/>
        </authorList>
    </citation>
    <scope>NUCLEOTIDE SEQUENCE [LARGE SCALE GENOMIC DNA]</scope>
    <source>
        <strain evidence="3">cv. 10/8</strain>
        <tissue evidence="2">Leaf</tissue>
    </source>
</reference>
<keyword evidence="2" id="KW-0413">Isomerase</keyword>
<dbReference type="EMBL" id="LXQA010019480">
    <property type="protein sequence ID" value="MCH91003.1"/>
    <property type="molecule type" value="Genomic_DNA"/>
</dbReference>
<dbReference type="PANTHER" id="PTHR36617">
    <property type="entry name" value="PROTEIN, PUTATIVE-RELATED"/>
    <property type="match status" value="1"/>
</dbReference>
<gene>
    <name evidence="2" type="ORF">A2U01_0011927</name>
</gene>
<dbReference type="GO" id="GO:0016853">
    <property type="term" value="F:isomerase activity"/>
    <property type="evidence" value="ECO:0007669"/>
    <property type="project" value="UniProtKB-KW"/>
</dbReference>
<protein>
    <submittedName>
        <fullName evidence="2">70 kDa peptidyl-prolyl isomerase</fullName>
    </submittedName>
</protein>
<sequence length="249" mass="27591">REIVVQGVGSPLWGGERAFERGGRNVSSWWREIVRICDGVVGQGGGWFGDCVRKKVGDGLDTFFWTDPWVGVQRGGVGVEETVMGVGGGDVGVVSDFTSQLSFLQAQSPDLWQCQPDPVKGYSVRGANYQLLTSQQHDPLDTVEDQIWHRQVSLKVSIFAWRLLRDRLPTKVNLAIRGIITPEAQSCVYGCGGVESAQHLFFSCSTFGSLWSSVRSWIDLLPVDPQNLLDHFFQFTHSSGGLRGRRSFL</sequence>
<comment type="caution">
    <text evidence="2">The sequence shown here is derived from an EMBL/GenBank/DDBJ whole genome shotgun (WGS) entry which is preliminary data.</text>
</comment>
<evidence type="ECO:0000259" key="1">
    <source>
        <dbReference type="Pfam" id="PF13966"/>
    </source>
</evidence>
<feature type="non-terminal residue" evidence="2">
    <location>
        <position position="1"/>
    </location>
</feature>